<dbReference type="Proteomes" id="UP000509704">
    <property type="component" value="Chromosome 7"/>
</dbReference>
<accession>A0A7H9B871</accession>
<dbReference type="AlphaFoldDB" id="A0A7H9B871"/>
<evidence type="ECO:0000313" key="2">
    <source>
        <dbReference type="Proteomes" id="UP000509704"/>
    </source>
</evidence>
<dbReference type="GO" id="GO:0000772">
    <property type="term" value="F:mating pheromone activity"/>
    <property type="evidence" value="ECO:0007669"/>
    <property type="project" value="InterPro"/>
</dbReference>
<dbReference type="RefSeq" id="XP_037145904.1">
    <property type="nucleotide sequence ID" value="XM_037290009.1"/>
</dbReference>
<dbReference type="EMBL" id="CP058610">
    <property type="protein sequence ID" value="QLG74179.1"/>
    <property type="molecule type" value="Genomic_DNA"/>
</dbReference>
<dbReference type="Pfam" id="PF17317">
    <property type="entry name" value="MFA1_2"/>
    <property type="match status" value="1"/>
</dbReference>
<sequence>MQPTTVQATKKDNSEKKDNYMIGPYYCPICVIS</sequence>
<protein>
    <submittedName>
        <fullName evidence="1">Uncharacterized protein</fullName>
    </submittedName>
</protein>
<dbReference type="GO" id="GO:0000750">
    <property type="term" value="P:pheromone-dependent signal transduction involved in conjugation with cellular fusion"/>
    <property type="evidence" value="ECO:0007669"/>
    <property type="project" value="InterPro"/>
</dbReference>
<evidence type="ECO:0000313" key="1">
    <source>
        <dbReference type="EMBL" id="QLG74179.1"/>
    </source>
</evidence>
<dbReference type="OrthoDB" id="4028313at2759"/>
<proteinExistence type="predicted"/>
<reference evidence="1 2" key="1">
    <citation type="submission" date="2020-07" db="EMBL/GenBank/DDBJ databases">
        <title>The yeast mating-type switching endonuclease HO is a domesticated member of an unorthodox homing genetic element family.</title>
        <authorList>
            <person name="Coughlan A.Y."/>
            <person name="Lombardi L."/>
            <person name="Braun-Galleani S."/>
            <person name="Martos A.R."/>
            <person name="Galeote V."/>
            <person name="Bigey F."/>
            <person name="Dequin S."/>
            <person name="Byrne K.P."/>
            <person name="Wolfe K.H."/>
        </authorList>
    </citation>
    <scope>NUCLEOTIDE SEQUENCE [LARGE SCALE GENOMIC DNA]</scope>
    <source>
        <strain evidence="1 2">NRRL Y-6702</strain>
    </source>
</reference>
<name>A0A7H9B871_ZYGMR</name>
<gene>
    <name evidence="1" type="ORF">HG535_0G00630</name>
</gene>
<dbReference type="KEGG" id="zmk:HG535_0G00630"/>
<dbReference type="InterPro" id="IPR035296">
    <property type="entry name" value="Mfa1/2"/>
</dbReference>
<organism evidence="1 2">
    <name type="scientific">Zygotorulaspora mrakii</name>
    <name type="common">Zygosaccharomyces mrakii</name>
    <dbReference type="NCBI Taxonomy" id="42260"/>
    <lineage>
        <taxon>Eukaryota</taxon>
        <taxon>Fungi</taxon>
        <taxon>Dikarya</taxon>
        <taxon>Ascomycota</taxon>
        <taxon>Saccharomycotina</taxon>
        <taxon>Saccharomycetes</taxon>
        <taxon>Saccharomycetales</taxon>
        <taxon>Saccharomycetaceae</taxon>
        <taxon>Zygotorulaspora</taxon>
    </lineage>
</organism>
<keyword evidence="2" id="KW-1185">Reference proteome</keyword>
<dbReference type="GeneID" id="59237962"/>